<dbReference type="RefSeq" id="WP_220560503.1">
    <property type="nucleotide sequence ID" value="NZ_CP074133.1"/>
</dbReference>
<gene>
    <name evidence="1" type="ORF">KGD84_12600</name>
</gene>
<keyword evidence="2" id="KW-1185">Reference proteome</keyword>
<dbReference type="EMBL" id="CP074133">
    <property type="protein sequence ID" value="QUX25022.1"/>
    <property type="molecule type" value="Genomic_DNA"/>
</dbReference>
<accession>A0ABX8BRX6</accession>
<dbReference type="Proteomes" id="UP000676079">
    <property type="component" value="Chromosome"/>
</dbReference>
<protein>
    <submittedName>
        <fullName evidence="1">Uncharacterized protein</fullName>
    </submittedName>
</protein>
<sequence length="177" mass="18895">MTDDLLDIRLWVHYGQADLVDGEAGFGVVPLGGPSGMLCPGPRLSGHVTLLTGLHTGYVDLSVNVTGTDPGPALDEYEDAVEVSLYMPQGAPVLVEWAGEGAHTLPEPSTGPGWYRLRYHARDADAGADDTGENDEDGEECNPVDAYLLQIWPAPEAAPRVVAAYSRTMRYWLAAGS</sequence>
<organism evidence="1 2">
    <name type="scientific">Nocardiopsis changdeensis</name>
    <dbReference type="NCBI Taxonomy" id="2831969"/>
    <lineage>
        <taxon>Bacteria</taxon>
        <taxon>Bacillati</taxon>
        <taxon>Actinomycetota</taxon>
        <taxon>Actinomycetes</taxon>
        <taxon>Streptosporangiales</taxon>
        <taxon>Nocardiopsidaceae</taxon>
        <taxon>Nocardiopsis</taxon>
    </lineage>
</organism>
<evidence type="ECO:0000313" key="1">
    <source>
        <dbReference type="EMBL" id="QUX25022.1"/>
    </source>
</evidence>
<reference evidence="1 2" key="1">
    <citation type="submission" date="2021-05" db="EMBL/GenBank/DDBJ databases">
        <title>Direct Submission.</title>
        <authorList>
            <person name="Li K."/>
            <person name="Gao J."/>
        </authorList>
    </citation>
    <scope>NUCLEOTIDE SEQUENCE [LARGE SCALE GENOMIC DNA]</scope>
    <source>
        <strain evidence="1 2">Mg02</strain>
    </source>
</reference>
<proteinExistence type="predicted"/>
<evidence type="ECO:0000313" key="2">
    <source>
        <dbReference type="Proteomes" id="UP000676079"/>
    </source>
</evidence>
<name>A0ABX8BRX6_9ACTN</name>